<dbReference type="Gene3D" id="1.10.1790.10">
    <property type="entry name" value="PRD domain"/>
    <property type="match status" value="1"/>
</dbReference>
<proteinExistence type="predicted"/>
<evidence type="ECO:0000313" key="3">
    <source>
        <dbReference type="Proteomes" id="UP000664701"/>
    </source>
</evidence>
<evidence type="ECO:0000313" key="2">
    <source>
        <dbReference type="EMBL" id="WYJ77134.1"/>
    </source>
</evidence>
<dbReference type="InterPro" id="IPR036634">
    <property type="entry name" value="PRD_sf"/>
</dbReference>
<gene>
    <name evidence="2" type="ORF">DOK78_001772</name>
</gene>
<reference evidence="2 3" key="1">
    <citation type="submission" date="2021-03" db="EMBL/GenBank/DDBJ databases">
        <authorList>
            <person name="Gilmore M.S."/>
            <person name="Schwartzman J."/>
            <person name="Van Tyne D."/>
            <person name="Martin M."/>
            <person name="Earl A.M."/>
            <person name="Manson A.L."/>
            <person name="Straub T."/>
            <person name="Salamzade R."/>
            <person name="Saavedra J."/>
            <person name="Lebreton F."/>
            <person name="Prichula J."/>
            <person name="Schaufler K."/>
            <person name="Gaca A."/>
            <person name="Sgardioli B."/>
            <person name="Wagenaar J."/>
            <person name="Strong T."/>
        </authorList>
    </citation>
    <scope>NUCLEOTIDE SEQUENCE [LARGE SCALE GENOMIC DNA]</scope>
    <source>
        <strain evidence="2 3">DIV2402</strain>
    </source>
</reference>
<evidence type="ECO:0000259" key="1">
    <source>
        <dbReference type="PROSITE" id="PS51372"/>
    </source>
</evidence>
<sequence length="312" mass="36828">MLDTDREVVYNEQLKQQLQRFCQTLLDEFGIRVEMSEKQEESFVLHMHKLKIRKENDNDVANFEKRMINTSYPLTAQLIRDYFLPIFQLDIPESEISYIIPYFAGFIEEKPEEQDILYISDSTPSLIHDSLRKLEQLPLDVKISWKVYPQYYYEAHKSELQKDVLMVLTTELPIVVKNSKALLLSKILVDTDLELVKLYLSGCLNKERQRRLAANEKKYLLPITQVTEKKALFEILQKEELGNYHVYDLVMDKNVGYFAAFTQKSSIHVYTLTHPVFYKDHFLKKIVVANYCVQDKNLHSFFEVVRPLLLEA</sequence>
<keyword evidence="3" id="KW-1185">Reference proteome</keyword>
<feature type="domain" description="PRD" evidence="1">
    <location>
        <begin position="9"/>
        <end position="113"/>
    </location>
</feature>
<reference evidence="2 3" key="2">
    <citation type="submission" date="2024-03" db="EMBL/GenBank/DDBJ databases">
        <title>The Genome Sequence of Enterococcus sp. DIV2402.</title>
        <authorList>
            <consortium name="The Broad Institute Genomics Platform"/>
            <consortium name="The Broad Institute Microbial Omics Core"/>
            <consortium name="The Broad Institute Genomic Center for Infectious Diseases"/>
            <person name="Earl A."/>
            <person name="Manson A."/>
            <person name="Gilmore M."/>
            <person name="Schwartman J."/>
            <person name="Shea T."/>
            <person name="Abouelleil A."/>
            <person name="Cao P."/>
            <person name="Chapman S."/>
            <person name="Cusick C."/>
            <person name="Young S."/>
            <person name="Neafsey D."/>
            <person name="Nusbaum C."/>
            <person name="Birren B."/>
        </authorList>
    </citation>
    <scope>NUCLEOTIDE SEQUENCE [LARGE SCALE GENOMIC DNA]</scope>
    <source>
        <strain evidence="2 3">DIV2402</strain>
    </source>
</reference>
<dbReference type="InterPro" id="IPR011608">
    <property type="entry name" value="PRD"/>
</dbReference>
<dbReference type="PROSITE" id="PS51372">
    <property type="entry name" value="PRD_2"/>
    <property type="match status" value="1"/>
</dbReference>
<dbReference type="EMBL" id="CP147251">
    <property type="protein sequence ID" value="WYJ77134.1"/>
    <property type="molecule type" value="Genomic_DNA"/>
</dbReference>
<name>A0ABZ2ST80_9ENTE</name>
<accession>A0ABZ2ST80</accession>
<dbReference type="SUPFAM" id="SSF63520">
    <property type="entry name" value="PTS-regulatory domain, PRD"/>
    <property type="match status" value="1"/>
</dbReference>
<protein>
    <recommendedName>
        <fullName evidence="1">PRD domain-containing protein</fullName>
    </recommendedName>
</protein>
<dbReference type="Proteomes" id="UP000664701">
    <property type="component" value="Chromosome"/>
</dbReference>
<dbReference type="Pfam" id="PF00874">
    <property type="entry name" value="PRD"/>
    <property type="match status" value="1"/>
</dbReference>
<dbReference type="RefSeq" id="WP_207940700.1">
    <property type="nucleotide sequence ID" value="NZ_CP147251.1"/>
</dbReference>
<organism evidence="2 3">
    <name type="scientific">Candidatus Enterococcus lowellii</name>
    <dbReference type="NCBI Taxonomy" id="2230877"/>
    <lineage>
        <taxon>Bacteria</taxon>
        <taxon>Bacillati</taxon>
        <taxon>Bacillota</taxon>
        <taxon>Bacilli</taxon>
        <taxon>Lactobacillales</taxon>
        <taxon>Enterococcaceae</taxon>
        <taxon>Enterococcus</taxon>
    </lineage>
</organism>